<name>A0A0F9DSH0_9ZZZZ</name>
<reference evidence="1" key="1">
    <citation type="journal article" date="2015" name="Nature">
        <title>Complex archaea that bridge the gap between prokaryotes and eukaryotes.</title>
        <authorList>
            <person name="Spang A."/>
            <person name="Saw J.H."/>
            <person name="Jorgensen S.L."/>
            <person name="Zaremba-Niedzwiedzka K."/>
            <person name="Martijn J."/>
            <person name="Lind A.E."/>
            <person name="van Eijk R."/>
            <person name="Schleper C."/>
            <person name="Guy L."/>
            <person name="Ettema T.J."/>
        </authorList>
    </citation>
    <scope>NUCLEOTIDE SEQUENCE</scope>
</reference>
<accession>A0A0F9DSH0</accession>
<sequence>MSRPTNELPWWATADEGGVQILLSENVFCPYWPRDTLDTLDVHVCAAKADDTMLLASAERIEIVFTPADVRGTDD</sequence>
<dbReference type="AlphaFoldDB" id="A0A0F9DSH0"/>
<organism evidence="1">
    <name type="scientific">marine sediment metagenome</name>
    <dbReference type="NCBI Taxonomy" id="412755"/>
    <lineage>
        <taxon>unclassified sequences</taxon>
        <taxon>metagenomes</taxon>
        <taxon>ecological metagenomes</taxon>
    </lineage>
</organism>
<protein>
    <submittedName>
        <fullName evidence="1">Uncharacterized protein</fullName>
    </submittedName>
</protein>
<comment type="caution">
    <text evidence="1">The sequence shown here is derived from an EMBL/GenBank/DDBJ whole genome shotgun (WGS) entry which is preliminary data.</text>
</comment>
<evidence type="ECO:0000313" key="1">
    <source>
        <dbReference type="EMBL" id="KKL20616.1"/>
    </source>
</evidence>
<proteinExistence type="predicted"/>
<dbReference type="EMBL" id="LAZR01038030">
    <property type="protein sequence ID" value="KKL20616.1"/>
    <property type="molecule type" value="Genomic_DNA"/>
</dbReference>
<gene>
    <name evidence="1" type="ORF">LCGC14_2453690</name>
</gene>